<dbReference type="InterPro" id="IPR036312">
    <property type="entry name" value="Bifun_inhib/LTP/seed_sf"/>
</dbReference>
<evidence type="ECO:0000256" key="8">
    <source>
        <dbReference type="ARBA" id="ARBA00023180"/>
    </source>
</evidence>
<keyword evidence="4" id="KW-0336">GPI-anchor</keyword>
<keyword evidence="3" id="KW-1003">Cell membrane</keyword>
<evidence type="ECO:0000256" key="9">
    <source>
        <dbReference type="ARBA" id="ARBA00023288"/>
    </source>
</evidence>
<keyword evidence="8" id="KW-0325">Glycoprotein</keyword>
<evidence type="ECO:0000256" key="7">
    <source>
        <dbReference type="ARBA" id="ARBA00023157"/>
    </source>
</evidence>
<dbReference type="RefSeq" id="XP_010468378.2">
    <property type="nucleotide sequence ID" value="XM_010470076.2"/>
</dbReference>
<proteinExistence type="inferred from homology"/>
<accession>A0ABM0WB17</accession>
<evidence type="ECO:0000256" key="4">
    <source>
        <dbReference type="ARBA" id="ARBA00022622"/>
    </source>
</evidence>
<keyword evidence="6" id="KW-0472">Membrane</keyword>
<keyword evidence="9" id="KW-0449">Lipoprotein</keyword>
<feature type="signal peptide" evidence="10">
    <location>
        <begin position="1"/>
        <end position="24"/>
    </location>
</feature>
<comment type="similarity">
    <text evidence="2">Belongs to the plant LTP family.</text>
</comment>
<keyword evidence="5 10" id="KW-0732">Signal</keyword>
<dbReference type="InterPro" id="IPR016140">
    <property type="entry name" value="Bifunc_inhib/LTP/seed_store"/>
</dbReference>
<evidence type="ECO:0000256" key="2">
    <source>
        <dbReference type="ARBA" id="ARBA00009748"/>
    </source>
</evidence>
<dbReference type="PANTHER" id="PTHR33044">
    <property type="entry name" value="BIFUNCTIONAL INHIBITOR/LIPID-TRANSFER PROTEIN/SEED STORAGE 2S ALBUMIN SUPERFAMILY PROTEIN-RELATED"/>
    <property type="match status" value="1"/>
</dbReference>
<evidence type="ECO:0000256" key="5">
    <source>
        <dbReference type="ARBA" id="ARBA00022729"/>
    </source>
</evidence>
<comment type="subcellular location">
    <subcellularLocation>
        <location evidence="1">Cell membrane</location>
        <topology evidence="1">Lipid-anchor</topology>
        <topology evidence="1">GPI-anchor</topology>
    </subcellularLocation>
</comment>
<dbReference type="InterPro" id="IPR043325">
    <property type="entry name" value="LTSS"/>
</dbReference>
<organism evidence="12 13">
    <name type="scientific">Camelina sativa</name>
    <name type="common">False flax</name>
    <name type="synonym">Myagrum sativum</name>
    <dbReference type="NCBI Taxonomy" id="90675"/>
    <lineage>
        <taxon>Eukaryota</taxon>
        <taxon>Viridiplantae</taxon>
        <taxon>Streptophyta</taxon>
        <taxon>Embryophyta</taxon>
        <taxon>Tracheophyta</taxon>
        <taxon>Spermatophyta</taxon>
        <taxon>Magnoliopsida</taxon>
        <taxon>eudicotyledons</taxon>
        <taxon>Gunneridae</taxon>
        <taxon>Pentapetalae</taxon>
        <taxon>rosids</taxon>
        <taxon>malvids</taxon>
        <taxon>Brassicales</taxon>
        <taxon>Brassicaceae</taxon>
        <taxon>Camelineae</taxon>
        <taxon>Camelina</taxon>
    </lineage>
</organism>
<reference evidence="13" key="2">
    <citation type="submission" date="2025-08" db="UniProtKB">
        <authorList>
            <consortium name="RefSeq"/>
        </authorList>
    </citation>
    <scope>IDENTIFICATION</scope>
    <source>
        <tissue evidence="13">Leaf</tissue>
    </source>
</reference>
<dbReference type="Pfam" id="PF14368">
    <property type="entry name" value="LTP_2"/>
    <property type="match status" value="1"/>
</dbReference>
<dbReference type="Proteomes" id="UP000694864">
    <property type="component" value="Chromosome 15"/>
</dbReference>
<reference evidence="12" key="1">
    <citation type="journal article" date="2014" name="Nat. Commun.">
        <title>The emerging biofuel crop Camelina sativa retains a highly undifferentiated hexaploid genome structure.</title>
        <authorList>
            <person name="Kagale S."/>
            <person name="Koh C."/>
            <person name="Nixon J."/>
            <person name="Bollina V."/>
            <person name="Clarke W.E."/>
            <person name="Tuteja R."/>
            <person name="Spillane C."/>
            <person name="Robinson S.J."/>
            <person name="Links M.G."/>
            <person name="Clarke C."/>
            <person name="Higgins E.E."/>
            <person name="Huebert T."/>
            <person name="Sharpe A.G."/>
            <person name="Parkin I.A."/>
        </authorList>
    </citation>
    <scope>NUCLEOTIDE SEQUENCE [LARGE SCALE GENOMIC DNA]</scope>
    <source>
        <strain evidence="12">cv. DH55</strain>
    </source>
</reference>
<dbReference type="InterPro" id="IPR000528">
    <property type="entry name" value="Plant_nsLTP"/>
</dbReference>
<dbReference type="SUPFAM" id="SSF47699">
    <property type="entry name" value="Bifunctional inhibitor/lipid-transfer protein/seed storage 2S albumin"/>
    <property type="match status" value="1"/>
</dbReference>
<evidence type="ECO:0000313" key="13">
    <source>
        <dbReference type="RefSeq" id="XP_010468378.2"/>
    </source>
</evidence>
<evidence type="ECO:0000256" key="6">
    <source>
        <dbReference type="ARBA" id="ARBA00023136"/>
    </source>
</evidence>
<keyword evidence="7" id="KW-1015">Disulfide bond</keyword>
<evidence type="ECO:0000256" key="1">
    <source>
        <dbReference type="ARBA" id="ARBA00004609"/>
    </source>
</evidence>
<keyword evidence="12" id="KW-1185">Reference proteome</keyword>
<dbReference type="Gene3D" id="1.10.110.10">
    <property type="entry name" value="Plant lipid-transfer and hydrophobic proteins"/>
    <property type="match status" value="1"/>
</dbReference>
<name>A0ABM0WB17_CAMSA</name>
<feature type="domain" description="Bifunctional inhibitor/plant lipid transfer protein/seed storage helical" evidence="11">
    <location>
        <begin position="11"/>
        <end position="98"/>
    </location>
</feature>
<evidence type="ECO:0000259" key="11">
    <source>
        <dbReference type="Pfam" id="PF14368"/>
    </source>
</evidence>
<evidence type="ECO:0000256" key="3">
    <source>
        <dbReference type="ARBA" id="ARBA00022475"/>
    </source>
</evidence>
<dbReference type="PRINTS" id="PR00382">
    <property type="entry name" value="LIPIDTRNSFER"/>
</dbReference>
<sequence length="107" mass="11518">MKTGMVLVLLTVFMAVMSSTRVSAQLNCKNLITGLVPCIRYLTNPTSLVNPSCCASMRRVSQNSRDCFCLFLNNGLNLPMNFIQTRIPGLPLACGVSTGCNIKGTGN</sequence>
<protein>
    <submittedName>
        <fullName evidence="13">Non-specific lipid-transfer protein 3-like</fullName>
    </submittedName>
</protein>
<dbReference type="GeneID" id="104748434"/>
<evidence type="ECO:0000256" key="10">
    <source>
        <dbReference type="SAM" id="SignalP"/>
    </source>
</evidence>
<gene>
    <name evidence="13" type="primary">LOC104748434</name>
</gene>
<dbReference type="CDD" id="cd00010">
    <property type="entry name" value="AAI_LTSS"/>
    <property type="match status" value="1"/>
</dbReference>
<evidence type="ECO:0000313" key="12">
    <source>
        <dbReference type="Proteomes" id="UP000694864"/>
    </source>
</evidence>
<feature type="chain" id="PRO_5045075977" evidence="10">
    <location>
        <begin position="25"/>
        <end position="107"/>
    </location>
</feature>